<proteinExistence type="predicted"/>
<accession>A0A4Q2DWJ9</accession>
<gene>
    <name evidence="1" type="ORF">EST38_g2230</name>
</gene>
<comment type="caution">
    <text evidence="1">The sequence shown here is derived from an EMBL/GenBank/DDBJ whole genome shotgun (WGS) entry which is preliminary data.</text>
</comment>
<dbReference type="STRING" id="2316362.A0A4Q2DWJ9"/>
<dbReference type="Proteomes" id="UP000290288">
    <property type="component" value="Unassembled WGS sequence"/>
</dbReference>
<protein>
    <submittedName>
        <fullName evidence="1">Uncharacterized protein</fullName>
    </submittedName>
</protein>
<dbReference type="PANTHER" id="PTHR35895">
    <property type="entry name" value="CHROMOSOME 16, WHOLE GENOME SHOTGUN SEQUENCE"/>
    <property type="match status" value="1"/>
</dbReference>
<organism evidence="1 2">
    <name type="scientific">Candolleomyces aberdarensis</name>
    <dbReference type="NCBI Taxonomy" id="2316362"/>
    <lineage>
        <taxon>Eukaryota</taxon>
        <taxon>Fungi</taxon>
        <taxon>Dikarya</taxon>
        <taxon>Basidiomycota</taxon>
        <taxon>Agaricomycotina</taxon>
        <taxon>Agaricomycetes</taxon>
        <taxon>Agaricomycetidae</taxon>
        <taxon>Agaricales</taxon>
        <taxon>Agaricineae</taxon>
        <taxon>Psathyrellaceae</taxon>
        <taxon>Candolleomyces</taxon>
    </lineage>
</organism>
<sequence>MSIATDIYFITNVQFSKALTLEDANKIRTGVVSSADEASSKVELSSGPESRSNHLRIHRAPLIAETIVQSTKIEFEWMDTTNDPFDALLSGTLENDSLPEDSFISFPKPLEVIWNGTLVGEARISGEFRPVGYHQLNRQESNAQLVLGATESISRFIQSIIRERSINVDIVTDEVNVYASGQEYKNVRVVFRKTLSMEGFNCFKDNVISHSIRVVGSDPGGGGITAVSKIEIRNPTNITVRLDDIPVEVYYKTEKIGNLNLPSFKLHQKRTGTADALQELHTQFRPEQPRNSECQDFVKDYITTDHSLTVIYNLTGTVIKLGATQTVSIPPFRVESSFKGINKQFFKGISAYISIARTLISKRISFDFDFENPMHTDLKILAFEGEVKRKNKLFCVARANNVNDMIVEADRTSLSPLFKGGSIEIRRHEMLKMVGRGSLKVTVKVIKATVHIGEFELPDLQFELQDPVRAK</sequence>
<dbReference type="AlphaFoldDB" id="A0A4Q2DWJ9"/>
<dbReference type="OrthoDB" id="10039566at2759"/>
<dbReference type="EMBL" id="SDEE01000037">
    <property type="protein sequence ID" value="RXW23634.1"/>
    <property type="molecule type" value="Genomic_DNA"/>
</dbReference>
<dbReference type="Pfam" id="PF12505">
    <property type="entry name" value="DUF3712"/>
    <property type="match status" value="1"/>
</dbReference>
<dbReference type="GO" id="GO:0000329">
    <property type="term" value="C:fungal-type vacuole membrane"/>
    <property type="evidence" value="ECO:0007669"/>
    <property type="project" value="InterPro"/>
</dbReference>
<reference evidence="1 2" key="1">
    <citation type="submission" date="2019-01" db="EMBL/GenBank/DDBJ databases">
        <title>Draft genome sequence of Psathyrella aberdarensis IHI B618.</title>
        <authorList>
            <person name="Buettner E."/>
            <person name="Kellner H."/>
        </authorList>
    </citation>
    <scope>NUCLEOTIDE SEQUENCE [LARGE SCALE GENOMIC DNA]</scope>
    <source>
        <strain evidence="1 2">IHI B618</strain>
    </source>
</reference>
<keyword evidence="2" id="KW-1185">Reference proteome</keyword>
<dbReference type="InterPro" id="IPR022185">
    <property type="entry name" value="DUF3712"/>
</dbReference>
<dbReference type="PANTHER" id="PTHR35895:SF1">
    <property type="entry name" value="LIPID-BINDING SERUM GLYCOPROTEIN C-TERMINAL DOMAIN-CONTAINING PROTEIN"/>
    <property type="match status" value="1"/>
</dbReference>
<evidence type="ECO:0000313" key="2">
    <source>
        <dbReference type="Proteomes" id="UP000290288"/>
    </source>
</evidence>
<name>A0A4Q2DWJ9_9AGAR</name>
<dbReference type="InterPro" id="IPR046368">
    <property type="entry name" value="Tag1"/>
</dbReference>
<evidence type="ECO:0000313" key="1">
    <source>
        <dbReference type="EMBL" id="RXW23634.1"/>
    </source>
</evidence>